<dbReference type="InterPro" id="IPR036291">
    <property type="entry name" value="NAD(P)-bd_dom_sf"/>
</dbReference>
<feature type="active site" description="Proton donor; for dehydratase activity" evidence="8">
    <location>
        <position position="1215"/>
    </location>
</feature>
<feature type="region of interest" description="C-terminal hotdog fold" evidence="8">
    <location>
        <begin position="1147"/>
        <end position="1306"/>
    </location>
</feature>
<evidence type="ECO:0000256" key="1">
    <source>
        <dbReference type="ARBA" id="ARBA00022450"/>
    </source>
</evidence>
<dbReference type="SUPFAM" id="SSF51735">
    <property type="entry name" value="NAD(P)-binding Rossmann-fold domains"/>
    <property type="match status" value="2"/>
</dbReference>
<dbReference type="InterPro" id="IPR014043">
    <property type="entry name" value="Acyl_transferase_dom"/>
</dbReference>
<dbReference type="SMART" id="SM00829">
    <property type="entry name" value="PKS_ER"/>
    <property type="match status" value="1"/>
</dbReference>
<dbReference type="Pfam" id="PF08240">
    <property type="entry name" value="ADH_N"/>
    <property type="match status" value="1"/>
</dbReference>
<evidence type="ECO:0000259" key="9">
    <source>
        <dbReference type="PROSITE" id="PS50075"/>
    </source>
</evidence>
<dbReference type="InterPro" id="IPR042104">
    <property type="entry name" value="PKS_dehydratase_sf"/>
</dbReference>
<dbReference type="InterPro" id="IPR013154">
    <property type="entry name" value="ADH-like_N"/>
</dbReference>
<dbReference type="Proteomes" id="UP000182658">
    <property type="component" value="Unassembled WGS sequence"/>
</dbReference>
<dbReference type="InterPro" id="IPR014030">
    <property type="entry name" value="Ketoacyl_synth_N"/>
</dbReference>
<dbReference type="SMART" id="SM00825">
    <property type="entry name" value="PKS_KS"/>
    <property type="match status" value="1"/>
</dbReference>
<dbReference type="Pfam" id="PF13602">
    <property type="entry name" value="ADH_zinc_N_2"/>
    <property type="match status" value="1"/>
</dbReference>
<dbReference type="InterPro" id="IPR016036">
    <property type="entry name" value="Malonyl_transacylase_ACP-bd"/>
</dbReference>
<dbReference type="PROSITE" id="PS00606">
    <property type="entry name" value="KS3_1"/>
    <property type="match status" value="1"/>
</dbReference>
<dbReference type="SMART" id="SM00827">
    <property type="entry name" value="PKS_AT"/>
    <property type="match status" value="1"/>
</dbReference>
<evidence type="ECO:0000256" key="6">
    <source>
        <dbReference type="ARBA" id="ARBA00023268"/>
    </source>
</evidence>
<dbReference type="SUPFAM" id="SSF47336">
    <property type="entry name" value="ACP-like"/>
    <property type="match status" value="1"/>
</dbReference>
<dbReference type="SMART" id="SM00826">
    <property type="entry name" value="PKS_DH"/>
    <property type="match status" value="1"/>
</dbReference>
<dbReference type="PANTHER" id="PTHR43775">
    <property type="entry name" value="FATTY ACID SYNTHASE"/>
    <property type="match status" value="1"/>
</dbReference>
<dbReference type="InterPro" id="IPR018201">
    <property type="entry name" value="Ketoacyl_synth_AS"/>
</dbReference>
<sequence>MEPLAIVGMACRFPQEGDTNENFWKLLMSGQPAMTPFPADRINMDGHYHPDVEHGGTFHVKGGHFMTGDPAEFDHQFFSITKNEVLSLDPQQRLLMENVYHALENAGIPLSQATGSNTSVFSSGFNHDYLQLLGSDPEIKLKYKPMGTSNSILSGRISWFFDFKGPSLTVDTACSSSMVAFHLGAQSLRDNESDMSVICGVNVFTYPTDWFGMDHHGFLAGDGKSYSFDHRASGYSRGEGVATVVLKRLSTALRDGDTIRAVVRATGLNQDGRTPGITLPSATAQENMIRSVYARGGLKLDDTAYIEAHATGTAAGDPIEARAIANSFDTAKRESPLVVGAVKSAIGHTEGASGLAGIIKSVMILESGIIPPNTNFEKANPKIPLDKWRLRLPLQSIPWPSTGTRQVSINSFGFSGTNGHVVLQDAHHYLSSRELSGLHRTLVRPETNGHTNGVHVNGTVATNGDANGAHDHFDGNGNVAANGTLDHIDENGSSETAPSHHPLLFTFSAFDEAGVERNMQSLASYYGDLNPPSPDDERRHLQDLAYTLAAKRTSFPWRSYVLASSFDDLMASLSEAASAAKPVRTRAAPNIGFVFTGQGAQWYAMGRELLAFPCFKRSMEEASTYMQSLGSGWSMLDELLQDKPNSRIDLPSLAHPACAAIQIAIVDLLSSWNLRPTRVIGHSSGEIAAAYCAGKLTRQSAWKVAYYRGFVSSKVDTSGAMLAVGLTDAELQVHLEKINTELSGELVVACYNSPKNHTVSGDESKIDALNEVLDQQGVFARKLKVTTAYHSSHMRAVAAEYLTLLGELETPTETSDVQMYSTVTGSRIPDTLTAEYWVDNLVSPVRFTDGLAKMVLESSKGSLRVNASNSMIQEIVEIGPHSALRSAVKEVLAGSALDPQAIGYHAVLDRNAPGAHTLLNSVGALYSRGSLVDVSCVNRASELDAEGKEPAMLVDLPPYVFNHSQKVWYESRLSRNFRLRKYPRHDLFGAPVPDWNVEEPAWRNFIRISEQPWLRDHVVTGSIVYPGVGYVIMAIEASKQIADPEAELVGFHLKDIAIKSALIVPDDKDGIEVKFAMSRMDESSLEKSKTWRQWRVTSYNPVADDWVEHCTGYISTQYVVHTGPVDDGLEETSELAASEILLQDGLRRCTTPATINYDNLDTVGLHFGPLFQNLSHIRVNKGKGEVTAEISVPDVAKVMPKNFLHPHMIHPSTLDSMMHLFIAGVLDIMGKSTLGAPMVPTFIKEVRVSAKTDSTAGHKFHGLGKSAMTGFQKFNSDITIWDGETGQERIAVRGWSGKSLGSEISTAGAKKLCHTVEWKPDLELTKHPRFRDVILASEEDNAAYRDNVRRLQLASVLFVTSALDELRDYPVENYEGHFKKYYDWCLKQRDDLNNRVLPHLDYDEWKRYAVDEKLRNELFSHISEENADGKLLVRMGTNLAVVLRKEVDPLQLMFGEDNVLQELYRNMVESGNLPPLLKAYLDIVHHNSVNIKILEIGAGTGSLTAPVLEALSPGAGDDGSVSTDSAIATYTYTDVSAAFFERAKERFKKWRNVLEFRTFNIENEAADQGLELGSYDFIFAGNVIHATANLNKVLSNLRSLLKPRGRLVMHEGIRQDLLWLPLSFGQLPGWWLSVEPNRKWCPSISETEWDAELRAAGFAGVATILQDREVPDIHGQSIMVADNNVATASPQDAKRRIYIISSTATEILATALQARIVTELGLQDCFVVGLSDLTDKQLIDDTCISLVDLGTPVLADLTEDKYRSVNHILATSDGVLWLSGDFQKHPEQHLITGVVRTVRWERDLDAPNLVTLAVSEPQPSDDSLVKFILSVFQHQFVDDLDAESKNAEYLLRDGEILTNRLIDAHKINSFIHSAFTDPDPQLAPLADAGRPIMLDTSSPGSLSALHFATDPVWSRPLGSNEVEVRIQAVGLNFRDVLIAMGEHVAACLGNEAAGYVTRIGAEVTNVQVGDRVVYMNGLVDGGCLKTFGRQVADAVVKLPDSVSFEDAAGLPCVYSTAIHGLYDIAHLSEGESVLVHAAAGGVGQAAIQLANLVGAEVFATVSTEEKRDLLVREYGVRKDHIFSSRDLSFAKGIMRMTDNSGVDVVLNSLSGDALRASWDILAPFGRFIEIGKRDAQANGRIELNPLLRQTVMASVDLTTIMNYKPKKLGQLIGETVRLFAEGKVRLASPTRVMDYTQIEEAFRALQSGKSMGKIVFKPNGTDLVPIMPERPPPLRFEENASYLLAGGLGGLGRSIARWMVSRGAKSLIFLSRSGAASDAAQSLVLELEAANCSTHIFPCDVTDKASLSGVIEICKATLPPIKGCVQGSMVLKDAMFENMTYSDFDAALRPKFQGSWNLHEVLPTDMDFFLLLSSATGVLGNRSQANYAAGNTYQDALALHRNSLGLPTTSIDLGSILSVGYVAENKSRLGTTISTISSVLESIREDEIHLMIEYHLDPLHPKSHQTVSGLTNAALYKQRRMPVPSYLGFPLFRHLQSEITTISDTDGDDPLLVVPLQVGAAATLEEAQAAVSGGIRLKLSKLLSINADDIDPGKSISSNGVDSLVATEFRTWLVKTLKADVPMLDIMGTSSIATFSERVAAVSKLVQITPGAEG</sequence>
<feature type="domain" description="Carrier" evidence="9">
    <location>
        <begin position="2526"/>
        <end position="2606"/>
    </location>
</feature>
<proteinExistence type="predicted"/>
<dbReference type="InterPro" id="IPR001227">
    <property type="entry name" value="Ac_transferase_dom_sf"/>
</dbReference>
<dbReference type="Pfam" id="PF00550">
    <property type="entry name" value="PP-binding"/>
    <property type="match status" value="1"/>
</dbReference>
<keyword evidence="5" id="KW-0560">Oxidoreductase</keyword>
<dbReference type="Pfam" id="PF08242">
    <property type="entry name" value="Methyltransf_12"/>
    <property type="match status" value="1"/>
</dbReference>
<dbReference type="GO" id="GO:0016491">
    <property type="term" value="F:oxidoreductase activity"/>
    <property type="evidence" value="ECO:0007669"/>
    <property type="project" value="UniProtKB-KW"/>
</dbReference>
<name>A0A1J7J3J1_9PEZI</name>
<dbReference type="Pfam" id="PF21089">
    <property type="entry name" value="PKS_DH_N"/>
    <property type="match status" value="1"/>
</dbReference>
<dbReference type="SUPFAM" id="SSF52151">
    <property type="entry name" value="FabD/lysophospholipase-like"/>
    <property type="match status" value="1"/>
</dbReference>
<dbReference type="Pfam" id="PF16197">
    <property type="entry name" value="KAsynt_C_assoc"/>
    <property type="match status" value="1"/>
</dbReference>
<dbReference type="InterPro" id="IPR013217">
    <property type="entry name" value="Methyltransf_12"/>
</dbReference>
<dbReference type="InterPro" id="IPR016035">
    <property type="entry name" value="Acyl_Trfase/lysoPLipase"/>
</dbReference>
<dbReference type="Pfam" id="PF08659">
    <property type="entry name" value="KR"/>
    <property type="match status" value="1"/>
</dbReference>
<dbReference type="PROSITE" id="PS50075">
    <property type="entry name" value="CARRIER"/>
    <property type="match status" value="1"/>
</dbReference>
<dbReference type="GO" id="GO:0006633">
    <property type="term" value="P:fatty acid biosynthetic process"/>
    <property type="evidence" value="ECO:0007669"/>
    <property type="project" value="InterPro"/>
</dbReference>
<dbReference type="Pfam" id="PF00109">
    <property type="entry name" value="ketoacyl-synt"/>
    <property type="match status" value="1"/>
</dbReference>
<dbReference type="PROSITE" id="PS52004">
    <property type="entry name" value="KS3_2"/>
    <property type="match status" value="1"/>
</dbReference>
<evidence type="ECO:0000256" key="5">
    <source>
        <dbReference type="ARBA" id="ARBA00023002"/>
    </source>
</evidence>
<dbReference type="InterPro" id="IPR050091">
    <property type="entry name" value="PKS_NRPS_Biosynth_Enz"/>
</dbReference>
<dbReference type="GO" id="GO:0004312">
    <property type="term" value="F:fatty acid synthase activity"/>
    <property type="evidence" value="ECO:0007669"/>
    <property type="project" value="TreeGrafter"/>
</dbReference>
<dbReference type="Gene3D" id="3.90.180.10">
    <property type="entry name" value="Medium-chain alcohol dehydrogenases, catalytic domain"/>
    <property type="match status" value="1"/>
</dbReference>
<dbReference type="InterPro" id="IPR032821">
    <property type="entry name" value="PKS_assoc"/>
</dbReference>
<dbReference type="Gene3D" id="3.30.70.3290">
    <property type="match status" value="1"/>
</dbReference>
<dbReference type="Gene3D" id="3.10.129.110">
    <property type="entry name" value="Polyketide synthase dehydratase"/>
    <property type="match status" value="1"/>
</dbReference>
<evidence type="ECO:0000313" key="12">
    <source>
        <dbReference type="EMBL" id="OIW27857.1"/>
    </source>
</evidence>
<feature type="domain" description="Ketosynthase family 3 (KS3)" evidence="10">
    <location>
        <begin position="1"/>
        <end position="425"/>
    </location>
</feature>
<dbReference type="GO" id="GO:0031177">
    <property type="term" value="F:phosphopantetheine binding"/>
    <property type="evidence" value="ECO:0007669"/>
    <property type="project" value="InterPro"/>
</dbReference>
<protein>
    <submittedName>
        <fullName evidence="12">Uncharacterized protein</fullName>
    </submittedName>
</protein>
<dbReference type="InterPro" id="IPR036736">
    <property type="entry name" value="ACP-like_sf"/>
</dbReference>
<feature type="region of interest" description="N-terminal hotdog fold" evidence="8">
    <location>
        <begin position="985"/>
        <end position="1121"/>
    </location>
</feature>
<dbReference type="CDD" id="cd02440">
    <property type="entry name" value="AdoMet_MTases"/>
    <property type="match status" value="1"/>
</dbReference>
<dbReference type="GO" id="GO:1901336">
    <property type="term" value="P:lactone biosynthetic process"/>
    <property type="evidence" value="ECO:0007669"/>
    <property type="project" value="UniProtKB-ARBA"/>
</dbReference>
<keyword evidence="1" id="KW-0596">Phosphopantetheine</keyword>
<dbReference type="InterPro" id="IPR009081">
    <property type="entry name" value="PP-bd_ACP"/>
</dbReference>
<dbReference type="OrthoDB" id="329835at2759"/>
<dbReference type="SUPFAM" id="SSF53335">
    <property type="entry name" value="S-adenosyl-L-methionine-dependent methyltransferases"/>
    <property type="match status" value="1"/>
</dbReference>
<organism evidence="12 13">
    <name type="scientific">Coniochaeta ligniaria NRRL 30616</name>
    <dbReference type="NCBI Taxonomy" id="1408157"/>
    <lineage>
        <taxon>Eukaryota</taxon>
        <taxon>Fungi</taxon>
        <taxon>Dikarya</taxon>
        <taxon>Ascomycota</taxon>
        <taxon>Pezizomycotina</taxon>
        <taxon>Sordariomycetes</taxon>
        <taxon>Sordariomycetidae</taxon>
        <taxon>Coniochaetales</taxon>
        <taxon>Coniochaetaceae</taxon>
        <taxon>Coniochaeta</taxon>
    </lineage>
</organism>
<dbReference type="InterPro" id="IPR049552">
    <property type="entry name" value="PKS_DH_N"/>
</dbReference>
<dbReference type="PROSITE" id="PS52019">
    <property type="entry name" value="PKS_MFAS_DH"/>
    <property type="match status" value="1"/>
</dbReference>
<dbReference type="Pfam" id="PF14765">
    <property type="entry name" value="PS-DH"/>
    <property type="match status" value="1"/>
</dbReference>
<dbReference type="SMART" id="SM00823">
    <property type="entry name" value="PKS_PP"/>
    <property type="match status" value="1"/>
</dbReference>
<feature type="active site" description="Proton acceptor; for dehydratase activity" evidence="8">
    <location>
        <position position="1017"/>
    </location>
</feature>
<dbReference type="CDD" id="cd00833">
    <property type="entry name" value="PKS"/>
    <property type="match status" value="1"/>
</dbReference>
<evidence type="ECO:0000256" key="2">
    <source>
        <dbReference type="ARBA" id="ARBA00022553"/>
    </source>
</evidence>
<dbReference type="InterPro" id="IPR013968">
    <property type="entry name" value="PKS_KR"/>
</dbReference>
<evidence type="ECO:0000259" key="10">
    <source>
        <dbReference type="PROSITE" id="PS52004"/>
    </source>
</evidence>
<dbReference type="InterPro" id="IPR011032">
    <property type="entry name" value="GroES-like_sf"/>
</dbReference>
<keyword evidence="13" id="KW-1185">Reference proteome</keyword>
<evidence type="ECO:0000256" key="4">
    <source>
        <dbReference type="ARBA" id="ARBA00022857"/>
    </source>
</evidence>
<dbReference type="SMART" id="SM00822">
    <property type="entry name" value="PKS_KR"/>
    <property type="match status" value="1"/>
</dbReference>
<dbReference type="InterPro" id="IPR049900">
    <property type="entry name" value="PKS_mFAS_DH"/>
</dbReference>
<dbReference type="InterPro" id="IPR016039">
    <property type="entry name" value="Thiolase-like"/>
</dbReference>
<dbReference type="InterPro" id="IPR020841">
    <property type="entry name" value="PKS_Beta-ketoAc_synthase_dom"/>
</dbReference>
<dbReference type="InterPro" id="IPR020843">
    <property type="entry name" value="ER"/>
</dbReference>
<dbReference type="InterPro" id="IPR020807">
    <property type="entry name" value="PKS_DH"/>
</dbReference>
<dbReference type="CDD" id="cd05195">
    <property type="entry name" value="enoyl_red"/>
    <property type="match status" value="1"/>
</dbReference>
<keyword evidence="2" id="KW-0597">Phosphoprotein</keyword>
<dbReference type="PANTHER" id="PTHR43775:SF29">
    <property type="entry name" value="ASPERFURANONE POLYKETIDE SYNTHASE AFOG-RELATED"/>
    <property type="match status" value="1"/>
</dbReference>
<reference evidence="12 13" key="1">
    <citation type="submission" date="2016-10" db="EMBL/GenBank/DDBJ databases">
        <title>Draft genome sequence of Coniochaeta ligniaria NRRL30616, a lignocellulolytic fungus for bioabatement of inhibitors in plant biomass hydrolysates.</title>
        <authorList>
            <consortium name="DOE Joint Genome Institute"/>
            <person name="Jimenez D.J."/>
            <person name="Hector R.E."/>
            <person name="Riley R."/>
            <person name="Sun H."/>
            <person name="Grigoriev I.V."/>
            <person name="Van Elsas J.D."/>
            <person name="Nichols N.N."/>
        </authorList>
    </citation>
    <scope>NUCLEOTIDE SEQUENCE [LARGE SCALE GENOMIC DNA]</scope>
    <source>
        <strain evidence="12 13">NRRL 30616</strain>
    </source>
</reference>
<gene>
    <name evidence="12" type="ORF">CONLIGDRAFT_619446</name>
</gene>
<keyword evidence="4" id="KW-0521">NADP</keyword>
<dbReference type="InterPro" id="IPR014031">
    <property type="entry name" value="Ketoacyl_synth_C"/>
</dbReference>
<keyword evidence="7" id="KW-0012">Acyltransferase</keyword>
<dbReference type="Gene3D" id="3.40.366.10">
    <property type="entry name" value="Malonyl-Coenzyme A Acyl Carrier Protein, domain 2"/>
    <property type="match status" value="1"/>
</dbReference>
<dbReference type="Pfam" id="PF00698">
    <property type="entry name" value="Acyl_transf_1"/>
    <property type="match status" value="1"/>
</dbReference>
<dbReference type="Pfam" id="PF02801">
    <property type="entry name" value="Ketoacyl-synt_C"/>
    <property type="match status" value="1"/>
</dbReference>
<dbReference type="GO" id="GO:0044550">
    <property type="term" value="P:secondary metabolite biosynthetic process"/>
    <property type="evidence" value="ECO:0007669"/>
    <property type="project" value="UniProtKB-ARBA"/>
</dbReference>
<dbReference type="EMBL" id="KV875099">
    <property type="protein sequence ID" value="OIW27857.1"/>
    <property type="molecule type" value="Genomic_DNA"/>
</dbReference>
<keyword evidence="3" id="KW-0808">Transferase</keyword>
<dbReference type="Gene3D" id="3.40.50.720">
    <property type="entry name" value="NAD(P)-binding Rossmann-like Domain"/>
    <property type="match status" value="2"/>
</dbReference>
<dbReference type="SUPFAM" id="SSF55048">
    <property type="entry name" value="Probable ACP-binding domain of malonyl-CoA ACP transacylase"/>
    <property type="match status" value="1"/>
</dbReference>
<dbReference type="Gene3D" id="3.40.50.150">
    <property type="entry name" value="Vaccinia Virus protein VP39"/>
    <property type="match status" value="1"/>
</dbReference>
<dbReference type="InterPro" id="IPR020806">
    <property type="entry name" value="PKS_PP-bd"/>
</dbReference>
<feature type="domain" description="PKS/mFAS DH" evidence="11">
    <location>
        <begin position="985"/>
        <end position="1306"/>
    </location>
</feature>
<evidence type="ECO:0000313" key="13">
    <source>
        <dbReference type="Proteomes" id="UP000182658"/>
    </source>
</evidence>
<evidence type="ECO:0000256" key="3">
    <source>
        <dbReference type="ARBA" id="ARBA00022679"/>
    </source>
</evidence>
<dbReference type="GO" id="GO:0004315">
    <property type="term" value="F:3-oxoacyl-[acyl-carrier-protein] synthase activity"/>
    <property type="evidence" value="ECO:0007669"/>
    <property type="project" value="InterPro"/>
</dbReference>
<dbReference type="InParanoid" id="A0A1J7J3J1"/>
<evidence type="ECO:0000259" key="11">
    <source>
        <dbReference type="PROSITE" id="PS52019"/>
    </source>
</evidence>
<keyword evidence="6" id="KW-0511">Multifunctional enzyme</keyword>
<dbReference type="InterPro" id="IPR057326">
    <property type="entry name" value="KR_dom"/>
</dbReference>
<dbReference type="Gene3D" id="1.10.1200.10">
    <property type="entry name" value="ACP-like"/>
    <property type="match status" value="1"/>
</dbReference>
<dbReference type="SUPFAM" id="SSF53901">
    <property type="entry name" value="Thiolase-like"/>
    <property type="match status" value="1"/>
</dbReference>
<dbReference type="STRING" id="1408157.A0A1J7J3J1"/>
<accession>A0A1J7J3J1</accession>
<evidence type="ECO:0000256" key="7">
    <source>
        <dbReference type="ARBA" id="ARBA00023315"/>
    </source>
</evidence>
<dbReference type="FunFam" id="3.40.50.720:FF:000209">
    <property type="entry name" value="Polyketide synthase Pks12"/>
    <property type="match status" value="1"/>
</dbReference>
<evidence type="ECO:0000256" key="8">
    <source>
        <dbReference type="PROSITE-ProRule" id="PRU01363"/>
    </source>
</evidence>
<dbReference type="Gene3D" id="3.40.47.10">
    <property type="match status" value="1"/>
</dbReference>
<dbReference type="InterPro" id="IPR049551">
    <property type="entry name" value="PKS_DH_C"/>
</dbReference>
<dbReference type="SUPFAM" id="SSF50129">
    <property type="entry name" value="GroES-like"/>
    <property type="match status" value="1"/>
</dbReference>
<dbReference type="InterPro" id="IPR029063">
    <property type="entry name" value="SAM-dependent_MTases_sf"/>
</dbReference>